<dbReference type="SUPFAM" id="SSF53474">
    <property type="entry name" value="alpha/beta-Hydrolases"/>
    <property type="match status" value="1"/>
</dbReference>
<evidence type="ECO:0000256" key="1">
    <source>
        <dbReference type="ARBA" id="ARBA00013201"/>
    </source>
</evidence>
<evidence type="ECO:0000256" key="4">
    <source>
        <dbReference type="ARBA" id="ARBA00023098"/>
    </source>
</evidence>
<dbReference type="GO" id="GO:0016042">
    <property type="term" value="P:lipid catabolic process"/>
    <property type="evidence" value="ECO:0007669"/>
    <property type="project" value="UniProtKB-KW"/>
</dbReference>
<feature type="chain" id="PRO_5035459944" description="1-alkyl-2-acetylglycerophosphocholine esterase" evidence="5">
    <location>
        <begin position="20"/>
        <end position="369"/>
    </location>
</feature>
<accession>A0A8K0WJ37</accession>
<keyword evidence="7" id="KW-1185">Reference proteome</keyword>
<dbReference type="PANTHER" id="PTHR10272">
    <property type="entry name" value="PLATELET-ACTIVATING FACTOR ACETYLHYDROLASE"/>
    <property type="match status" value="1"/>
</dbReference>
<keyword evidence="4" id="KW-0443">Lipid metabolism</keyword>
<sequence>MRHSFALLGLGLIVGGIHGETIPPSTGPYNVGARRFFVNHTMNGDPTSPNNISSGYLATVYYPTPDNKPCKPKPYLEPELAQLYANLWNFNVSHLTATLRWDASFFPTSLGQTLLFGPGGWGPPSDGYTILMSELASRGYVVAALDHIGEQPFLRLPNGTGIYGLALDYPADLPFLMALNQLRVRETLHFIDYLPMLVAELSAPFETTNLGTFGHSLGGSAALDAALESDLVTAAINLDGTNWGRMIEPNSNLGKPSLILGAEGHTLEIDPTWAYYAEEQQDWWRLLIVNGTGHLDWSDATIWKRFGSTRPLGPIDGERMVDITNAYVVAFFDEHLRGEEQPILNTPSAEYPEVDYIEIHEPDSRFRED</sequence>
<evidence type="ECO:0000256" key="2">
    <source>
        <dbReference type="ARBA" id="ARBA00022801"/>
    </source>
</evidence>
<protein>
    <recommendedName>
        <fullName evidence="1">1-alkyl-2-acetylglycerophosphocholine esterase</fullName>
        <ecNumber evidence="1">3.1.1.47</ecNumber>
    </recommendedName>
</protein>
<keyword evidence="5" id="KW-0732">Signal</keyword>
<dbReference type="EMBL" id="JAGPNK010000042">
    <property type="protein sequence ID" value="KAH7303011.1"/>
    <property type="molecule type" value="Genomic_DNA"/>
</dbReference>
<organism evidence="6 7">
    <name type="scientific">Stachybotrys elegans</name>
    <dbReference type="NCBI Taxonomy" id="80388"/>
    <lineage>
        <taxon>Eukaryota</taxon>
        <taxon>Fungi</taxon>
        <taxon>Dikarya</taxon>
        <taxon>Ascomycota</taxon>
        <taxon>Pezizomycotina</taxon>
        <taxon>Sordariomycetes</taxon>
        <taxon>Hypocreomycetidae</taxon>
        <taxon>Hypocreales</taxon>
        <taxon>Stachybotryaceae</taxon>
        <taxon>Stachybotrys</taxon>
    </lineage>
</organism>
<evidence type="ECO:0000313" key="6">
    <source>
        <dbReference type="EMBL" id="KAH7303011.1"/>
    </source>
</evidence>
<dbReference type="PANTHER" id="PTHR10272:SF0">
    <property type="entry name" value="PLATELET-ACTIVATING FACTOR ACETYLHYDROLASE"/>
    <property type="match status" value="1"/>
</dbReference>
<keyword evidence="3" id="KW-0442">Lipid degradation</keyword>
<dbReference type="Proteomes" id="UP000813444">
    <property type="component" value="Unassembled WGS sequence"/>
</dbReference>
<reference evidence="6" key="1">
    <citation type="journal article" date="2021" name="Nat. Commun.">
        <title>Genetic determinants of endophytism in the Arabidopsis root mycobiome.</title>
        <authorList>
            <person name="Mesny F."/>
            <person name="Miyauchi S."/>
            <person name="Thiergart T."/>
            <person name="Pickel B."/>
            <person name="Atanasova L."/>
            <person name="Karlsson M."/>
            <person name="Huettel B."/>
            <person name="Barry K.W."/>
            <person name="Haridas S."/>
            <person name="Chen C."/>
            <person name="Bauer D."/>
            <person name="Andreopoulos W."/>
            <person name="Pangilinan J."/>
            <person name="LaButti K."/>
            <person name="Riley R."/>
            <person name="Lipzen A."/>
            <person name="Clum A."/>
            <person name="Drula E."/>
            <person name="Henrissat B."/>
            <person name="Kohler A."/>
            <person name="Grigoriev I.V."/>
            <person name="Martin F.M."/>
            <person name="Hacquard S."/>
        </authorList>
    </citation>
    <scope>NUCLEOTIDE SEQUENCE</scope>
    <source>
        <strain evidence="6">MPI-CAGE-CH-0235</strain>
    </source>
</reference>
<name>A0A8K0WJ37_9HYPO</name>
<dbReference type="Gene3D" id="3.40.50.1820">
    <property type="entry name" value="alpha/beta hydrolase"/>
    <property type="match status" value="1"/>
</dbReference>
<dbReference type="InterPro" id="IPR029058">
    <property type="entry name" value="AB_hydrolase_fold"/>
</dbReference>
<dbReference type="OrthoDB" id="2363873at2759"/>
<dbReference type="AlphaFoldDB" id="A0A8K0WJ37"/>
<dbReference type="GO" id="GO:0003847">
    <property type="term" value="F:1-alkyl-2-acetylglycerophosphocholine esterase activity"/>
    <property type="evidence" value="ECO:0007669"/>
    <property type="project" value="UniProtKB-EC"/>
</dbReference>
<gene>
    <name evidence="6" type="ORF">B0I35DRAFT_447330</name>
</gene>
<proteinExistence type="predicted"/>
<evidence type="ECO:0000313" key="7">
    <source>
        <dbReference type="Proteomes" id="UP000813444"/>
    </source>
</evidence>
<evidence type="ECO:0000256" key="5">
    <source>
        <dbReference type="SAM" id="SignalP"/>
    </source>
</evidence>
<feature type="signal peptide" evidence="5">
    <location>
        <begin position="1"/>
        <end position="19"/>
    </location>
</feature>
<comment type="caution">
    <text evidence="6">The sequence shown here is derived from an EMBL/GenBank/DDBJ whole genome shotgun (WGS) entry which is preliminary data.</text>
</comment>
<keyword evidence="2" id="KW-0378">Hydrolase</keyword>
<evidence type="ECO:0000256" key="3">
    <source>
        <dbReference type="ARBA" id="ARBA00022963"/>
    </source>
</evidence>
<dbReference type="EC" id="3.1.1.47" evidence="1"/>